<evidence type="ECO:0000256" key="4">
    <source>
        <dbReference type="ARBA" id="ARBA00022827"/>
    </source>
</evidence>
<dbReference type="RefSeq" id="WP_064560047.1">
    <property type="nucleotide sequence ID" value="NZ_LXER01000020.1"/>
</dbReference>
<name>A0A1B7INL3_9ENTR</name>
<protein>
    <submittedName>
        <fullName evidence="7">UDP-galactopyranose mutase</fullName>
        <ecNumber evidence="7">5.4.99.9</ecNumber>
    </submittedName>
</protein>
<keyword evidence="8" id="KW-1185">Reference proteome</keyword>
<dbReference type="AlphaFoldDB" id="A0A1B7INL3"/>
<feature type="domain" description="UDP-galactopyranose mutase C-terminal" evidence="6">
    <location>
        <begin position="152"/>
        <end position="353"/>
    </location>
</feature>
<gene>
    <name evidence="7" type="ORF">M975_2614</name>
</gene>
<dbReference type="NCBIfam" id="TIGR00031">
    <property type="entry name" value="UDP-GALP_mutase"/>
    <property type="match status" value="1"/>
</dbReference>
<dbReference type="InterPro" id="IPR015899">
    <property type="entry name" value="UDP-GalPyranose_mutase_C"/>
</dbReference>
<evidence type="ECO:0000313" key="7">
    <source>
        <dbReference type="EMBL" id="OAT31283.1"/>
    </source>
</evidence>
<dbReference type="GO" id="GO:0005829">
    <property type="term" value="C:cytosol"/>
    <property type="evidence" value="ECO:0007669"/>
    <property type="project" value="TreeGrafter"/>
</dbReference>
<evidence type="ECO:0000256" key="3">
    <source>
        <dbReference type="ARBA" id="ARBA00022630"/>
    </source>
</evidence>
<dbReference type="Gene3D" id="3.40.50.720">
    <property type="entry name" value="NAD(P)-binding Rossmann-like Domain"/>
    <property type="match status" value="3"/>
</dbReference>
<organism evidence="7 8">
    <name type="scientific">Buttiauxella brennerae ATCC 51605</name>
    <dbReference type="NCBI Taxonomy" id="1354251"/>
    <lineage>
        <taxon>Bacteria</taxon>
        <taxon>Pseudomonadati</taxon>
        <taxon>Pseudomonadota</taxon>
        <taxon>Gammaproteobacteria</taxon>
        <taxon>Enterobacterales</taxon>
        <taxon>Enterobacteriaceae</taxon>
        <taxon>Buttiauxella</taxon>
    </lineage>
</organism>
<dbReference type="GO" id="GO:0008767">
    <property type="term" value="F:UDP-galactopyranose mutase activity"/>
    <property type="evidence" value="ECO:0007669"/>
    <property type="project" value="UniProtKB-EC"/>
</dbReference>
<dbReference type="Pfam" id="PF03275">
    <property type="entry name" value="GLF"/>
    <property type="match status" value="1"/>
</dbReference>
<keyword evidence="4" id="KW-0274">FAD</keyword>
<evidence type="ECO:0000259" key="6">
    <source>
        <dbReference type="Pfam" id="PF03275"/>
    </source>
</evidence>
<dbReference type="SUPFAM" id="SSF51971">
    <property type="entry name" value="Nucleotide-binding domain"/>
    <property type="match status" value="1"/>
</dbReference>
<dbReference type="Proteomes" id="UP000078410">
    <property type="component" value="Unassembled WGS sequence"/>
</dbReference>
<comment type="cofactor">
    <cofactor evidence="1">
        <name>FAD</name>
        <dbReference type="ChEBI" id="CHEBI:57692"/>
    </cofactor>
</comment>
<dbReference type="Pfam" id="PF13450">
    <property type="entry name" value="NAD_binding_8"/>
    <property type="match status" value="1"/>
</dbReference>
<dbReference type="PANTHER" id="PTHR21197">
    <property type="entry name" value="UDP-GALACTOPYRANOSE MUTASE"/>
    <property type="match status" value="1"/>
</dbReference>
<evidence type="ECO:0000256" key="5">
    <source>
        <dbReference type="ARBA" id="ARBA00023235"/>
    </source>
</evidence>
<dbReference type="EMBL" id="LXER01000020">
    <property type="protein sequence ID" value="OAT31283.1"/>
    <property type="molecule type" value="Genomic_DNA"/>
</dbReference>
<reference evidence="7 8" key="1">
    <citation type="submission" date="2016-04" db="EMBL/GenBank/DDBJ databases">
        <title>ATOL: Assembling a taxonomically balanced genome-scale reconstruction of the evolutionary history of the Enterobacteriaceae.</title>
        <authorList>
            <person name="Plunkett G.III."/>
            <person name="Neeno-Eckwall E.C."/>
            <person name="Glasner J.D."/>
            <person name="Perna N.T."/>
        </authorList>
    </citation>
    <scope>NUCLEOTIDE SEQUENCE [LARGE SCALE GENOMIC DNA]</scope>
    <source>
        <strain evidence="7 8">ATCC 51605</strain>
    </source>
</reference>
<keyword evidence="5 7" id="KW-0413">Isomerase</keyword>
<keyword evidence="3" id="KW-0285">Flavoprotein</keyword>
<dbReference type="PANTHER" id="PTHR21197:SF0">
    <property type="entry name" value="UDP-GALACTOPYRANOSE MUTASE"/>
    <property type="match status" value="1"/>
</dbReference>
<dbReference type="EC" id="5.4.99.9" evidence="7"/>
<dbReference type="OrthoDB" id="9815989at2"/>
<dbReference type="InterPro" id="IPR004379">
    <property type="entry name" value="UDP-GALP_mutase"/>
</dbReference>
<comment type="caution">
    <text evidence="7">The sequence shown here is derived from an EMBL/GenBank/DDBJ whole genome shotgun (WGS) entry which is preliminary data.</text>
</comment>
<evidence type="ECO:0000313" key="8">
    <source>
        <dbReference type="Proteomes" id="UP000078410"/>
    </source>
</evidence>
<comment type="similarity">
    <text evidence="2">Belongs to the UDP-galactopyranose/dTDP-fucopyranose mutase family.</text>
</comment>
<evidence type="ECO:0000256" key="1">
    <source>
        <dbReference type="ARBA" id="ARBA00001974"/>
    </source>
</evidence>
<dbReference type="GO" id="GO:0050660">
    <property type="term" value="F:flavin adenine dinucleotide binding"/>
    <property type="evidence" value="ECO:0007669"/>
    <property type="project" value="TreeGrafter"/>
</dbReference>
<dbReference type="PROSITE" id="PS51257">
    <property type="entry name" value="PROKAR_LIPOPROTEIN"/>
    <property type="match status" value="1"/>
</dbReference>
<evidence type="ECO:0000256" key="2">
    <source>
        <dbReference type="ARBA" id="ARBA00009321"/>
    </source>
</evidence>
<sequence>MKTNQHVTVVGAGLAGCTLARILAESGIAVTVHESREHIGGNCHDSRCRQTGVMIHRYGPHIFHTDRPEVYAFLERFTQFTDYRHRVRTVANGQVWPLPVNMLTLNQFWGTALSPQQARERLDTLRAPTQEAPEHLEAQALQLMGVDLYQLFFKGYTQKQWGRAATSLPASILRRLPFRFNYDDRYFQQARQGIPDKGYTQMALRMLEHPLITLRLNSPVTPLQMQDAGRKSHLFWTGPLDSFFDYEAGRLPYRTLDFEEFTAQGDFQGCAVMNYSDEDVPWTRITEHKHFMPDEHHEQTVCWREFSREAQPEDIPYYPVQQTLDDPLLKHYLKRAEETENVTFIGRLATFRYQDMDAVIWDAMQVAQRFIAGEKLTFPDSRA</sequence>
<proteinExistence type="inferred from homology"/>
<dbReference type="PATRIC" id="fig|1354251.4.peg.2695"/>
<accession>A0A1B7INL3</accession>
<dbReference type="SUPFAM" id="SSF54373">
    <property type="entry name" value="FAD-linked reductases, C-terminal domain"/>
    <property type="match status" value="1"/>
</dbReference>